<gene>
    <name evidence="2" type="primary">treY</name>
    <name evidence="2" type="ORF">NF685_08810</name>
</gene>
<feature type="domain" description="Glycosyl hydrolase family 13 catalytic" evidence="1">
    <location>
        <begin position="14"/>
        <end position="475"/>
    </location>
</feature>
<sequence>MKNLPLTATLRVQFHRDFTFDQAIPLIPYFRGLGISHLYASPLLASTPSSMHGYDTIDCHRIDPDRGGLEGLCRLVSALRTKGMGLILDIVPNHMGVGPDNGWWMDVLRNGETSAYAQHFDIDWSPAEPSLRHKVLLPFLGSPLVDLLDAGELKVDFNKAPLDGTTPNGQTFRTGQGAIALFYGEQRFPLSPESEAALLMDADGPAPQTIDNAFALSSDGTALIERIHGLLDPHTKPGRERFEALLDAQHYRLAWWRVAGDLINWRRFFDVTSLVALRMDRRDVFDDAHKLVFDLYRDGLIDGLRVDHVDGLARPAEYCTRLRAKLDTLRGQRPEALRQQAPFFIEKILQKGEILPLEWPVTGTTGYDYLEQVDLLLHDPQGEAPITAFWAEMGDADFENVEHVARQEKLDTSFAGDFDTLVGLLAGEFPLHRDLTRHALAAALRALLIVFPVYRSYFADGGDSGADFRAIDKARLAAQQILPFYQHNILDQLCQYFADARIDTTMRQDILERFEHLTAPLTAKAGEDTAFYRYARLLSRNDVGCSPDRFAAPIAAFHAMNRERLANHPLALLTTATHDHKRGEDGRARLMVLSEPEAAWPQTAQGWLDRTSSLLEKTSHGPSPVPADAYFIFQTLISSWPLQQDEFKDLPERLDAYLTKALREAGSRTGWSNPDDAYEKACLDFARGCLSSPFREELSSYVARIGNAAALNSLTQTLLRMTSPGVPDLYQGRECWDFSLVDPDNRRPVDYALHERLLDDGVSFDSSCEEWQTGRVKQSLIETVLALRLDLPGLFGAGRYLSLTPTGPLSEHFTIFMREEAGNACLVIAPRLTLALSPDDALRVAHQGLTDTRLSLQGTWHSLLHDNVTLPPGDTGLGYLKGRAPIDILLRSKQ</sequence>
<reference evidence="2 3" key="1">
    <citation type="submission" date="2022-06" db="EMBL/GenBank/DDBJ databases">
        <title>Whole-genome of Asaia lannensis strain LMG 27011T.</title>
        <authorList>
            <person name="Sombolestani A."/>
        </authorList>
    </citation>
    <scope>NUCLEOTIDE SEQUENCE [LARGE SCALE GENOMIC DNA]</scope>
    <source>
        <strain evidence="2 3">NBRC 102526</strain>
    </source>
</reference>
<dbReference type="CDD" id="cd11336">
    <property type="entry name" value="AmyAc_MTSase"/>
    <property type="match status" value="1"/>
</dbReference>
<protein>
    <submittedName>
        <fullName evidence="2">Malto-oligosyltrehalose synthase</fullName>
    </submittedName>
</protein>
<organism evidence="2 3">
    <name type="scientific">Asaia lannensis NBRC 102526</name>
    <dbReference type="NCBI Taxonomy" id="1307926"/>
    <lineage>
        <taxon>Bacteria</taxon>
        <taxon>Pseudomonadati</taxon>
        <taxon>Pseudomonadota</taxon>
        <taxon>Alphaproteobacteria</taxon>
        <taxon>Acetobacterales</taxon>
        <taxon>Acetobacteraceae</taxon>
        <taxon>Asaia</taxon>
    </lineage>
</organism>
<accession>A0ABT1CGZ2</accession>
<dbReference type="NCBIfam" id="TIGR02401">
    <property type="entry name" value="trehalose_TreY"/>
    <property type="match status" value="1"/>
</dbReference>
<dbReference type="InterPro" id="IPR017853">
    <property type="entry name" value="GH"/>
</dbReference>
<dbReference type="Proteomes" id="UP001523401">
    <property type="component" value="Unassembled WGS sequence"/>
</dbReference>
<evidence type="ECO:0000259" key="1">
    <source>
        <dbReference type="SMART" id="SM00642"/>
    </source>
</evidence>
<keyword evidence="3" id="KW-1185">Reference proteome</keyword>
<dbReference type="Gene3D" id="3.30.1590.10">
    <property type="entry name" value="Maltooligosyl trehalose synthase, domain 2"/>
    <property type="match status" value="1"/>
</dbReference>
<dbReference type="PANTHER" id="PTHR10357">
    <property type="entry name" value="ALPHA-AMYLASE FAMILY MEMBER"/>
    <property type="match status" value="1"/>
</dbReference>
<dbReference type="PANTHER" id="PTHR10357:SF216">
    <property type="entry name" value="MALTOOLIGOSYL TREHALOSE SYNTHASE-RELATED"/>
    <property type="match status" value="1"/>
</dbReference>
<dbReference type="InterPro" id="IPR006047">
    <property type="entry name" value="GH13_cat_dom"/>
</dbReference>
<dbReference type="RefSeq" id="WP_252849360.1">
    <property type="nucleotide sequence ID" value="NZ_BAPW01000028.1"/>
</dbReference>
<dbReference type="InterPro" id="IPR012767">
    <property type="entry name" value="Trehalose_TreY"/>
</dbReference>
<proteinExistence type="predicted"/>
<dbReference type="Pfam" id="PF00128">
    <property type="entry name" value="Alpha-amylase"/>
    <property type="match status" value="1"/>
</dbReference>
<dbReference type="EMBL" id="JAMXQU010000005">
    <property type="protein sequence ID" value="MCO6160127.1"/>
    <property type="molecule type" value="Genomic_DNA"/>
</dbReference>
<comment type="caution">
    <text evidence="2">The sequence shown here is derived from an EMBL/GenBank/DDBJ whole genome shotgun (WGS) entry which is preliminary data.</text>
</comment>
<dbReference type="SMART" id="SM00642">
    <property type="entry name" value="Aamy"/>
    <property type="match status" value="1"/>
</dbReference>
<name>A0ABT1CGZ2_9PROT</name>
<evidence type="ECO:0000313" key="2">
    <source>
        <dbReference type="EMBL" id="MCO6160127.1"/>
    </source>
</evidence>
<dbReference type="SUPFAM" id="SSF51445">
    <property type="entry name" value="(Trans)glycosidases"/>
    <property type="match status" value="1"/>
</dbReference>
<evidence type="ECO:0000313" key="3">
    <source>
        <dbReference type="Proteomes" id="UP001523401"/>
    </source>
</evidence>
<dbReference type="Gene3D" id="3.20.20.80">
    <property type="entry name" value="Glycosidases"/>
    <property type="match status" value="4"/>
</dbReference>